<gene>
    <name evidence="1" type="ORF">C440_05877</name>
</gene>
<organism evidence="1 2">
    <name type="scientific">Haloferax mucosum ATCC BAA-1512</name>
    <dbReference type="NCBI Taxonomy" id="662479"/>
    <lineage>
        <taxon>Archaea</taxon>
        <taxon>Methanobacteriati</taxon>
        <taxon>Methanobacteriota</taxon>
        <taxon>Stenosarchaea group</taxon>
        <taxon>Halobacteria</taxon>
        <taxon>Halobacteriales</taxon>
        <taxon>Haloferacaceae</taxon>
        <taxon>Haloferax</taxon>
    </lineage>
</organism>
<dbReference type="PANTHER" id="PTHR37691:SF1">
    <property type="entry name" value="BLR3518 PROTEIN"/>
    <property type="match status" value="1"/>
</dbReference>
<accession>M0IK02</accession>
<comment type="caution">
    <text evidence="1">The sequence shown here is derived from an EMBL/GenBank/DDBJ whole genome shotgun (WGS) entry which is preliminary data.</text>
</comment>
<name>M0IK02_9EURY</name>
<dbReference type="PATRIC" id="fig|662479.7.peg.1189"/>
<dbReference type="AlphaFoldDB" id="M0IK02"/>
<dbReference type="Proteomes" id="UP000011550">
    <property type="component" value="Unassembled WGS sequence"/>
</dbReference>
<dbReference type="InterPro" id="IPR027396">
    <property type="entry name" value="DsrEFH-like"/>
</dbReference>
<sequence length="113" mass="12161">MKTVFHVADGADDIQDAAIRYAKGIFHDESVEMDAVAVVVNASGIELVRSDSDYAEEVAELSEGAVQFVACEKSMQAAGLTPDDILDVAETAPTSVGELTRRQEDGYHYIKVP</sequence>
<evidence type="ECO:0000313" key="2">
    <source>
        <dbReference type="Proteomes" id="UP000011550"/>
    </source>
</evidence>
<dbReference type="EMBL" id="AOLN01000010">
    <property type="protein sequence ID" value="ELZ95794.1"/>
    <property type="molecule type" value="Genomic_DNA"/>
</dbReference>
<dbReference type="InterPro" id="IPR003787">
    <property type="entry name" value="Sulphur_relay_DsrE/F-like"/>
</dbReference>
<dbReference type="STRING" id="662479.C440_05877"/>
<dbReference type="OrthoDB" id="57062at2157"/>
<dbReference type="Pfam" id="PF02635">
    <property type="entry name" value="DsrE"/>
    <property type="match status" value="1"/>
</dbReference>
<evidence type="ECO:0000313" key="1">
    <source>
        <dbReference type="EMBL" id="ELZ95794.1"/>
    </source>
</evidence>
<keyword evidence="2" id="KW-1185">Reference proteome</keyword>
<protein>
    <submittedName>
        <fullName evidence="1">Uncharacterized protein</fullName>
    </submittedName>
</protein>
<proteinExistence type="predicted"/>
<dbReference type="SUPFAM" id="SSF75169">
    <property type="entry name" value="DsrEFH-like"/>
    <property type="match status" value="1"/>
</dbReference>
<dbReference type="RefSeq" id="WP_008319185.1">
    <property type="nucleotide sequence ID" value="NZ_AOLN01000010.1"/>
</dbReference>
<dbReference type="Gene3D" id="3.40.1260.10">
    <property type="entry name" value="DsrEFH-like"/>
    <property type="match status" value="1"/>
</dbReference>
<dbReference type="PANTHER" id="PTHR37691">
    <property type="entry name" value="BLR3518 PROTEIN"/>
    <property type="match status" value="1"/>
</dbReference>
<reference evidence="1 2" key="1">
    <citation type="journal article" date="2014" name="PLoS Genet.">
        <title>Phylogenetically driven sequencing of extremely halophilic archaea reveals strategies for static and dynamic osmo-response.</title>
        <authorList>
            <person name="Becker E.A."/>
            <person name="Seitzer P.M."/>
            <person name="Tritt A."/>
            <person name="Larsen D."/>
            <person name="Krusor M."/>
            <person name="Yao A.I."/>
            <person name="Wu D."/>
            <person name="Madern D."/>
            <person name="Eisen J.A."/>
            <person name="Darling A.E."/>
            <person name="Facciotti M.T."/>
        </authorList>
    </citation>
    <scope>NUCLEOTIDE SEQUENCE [LARGE SCALE GENOMIC DNA]</scope>
    <source>
        <strain evidence="1 2">ATCC BAA-1512</strain>
    </source>
</reference>